<dbReference type="CDD" id="cd08674">
    <property type="entry name" value="Cdt1_m"/>
    <property type="match status" value="1"/>
</dbReference>
<feature type="compositionally biased region" description="Polar residues" evidence="3">
    <location>
        <begin position="128"/>
        <end position="157"/>
    </location>
</feature>
<dbReference type="GO" id="GO:0030174">
    <property type="term" value="P:regulation of DNA-templated DNA replication initiation"/>
    <property type="evidence" value="ECO:0007669"/>
    <property type="project" value="InterPro"/>
</dbReference>
<keyword evidence="6" id="KW-1185">Reference proteome</keyword>
<dbReference type="Proteomes" id="UP001497497">
    <property type="component" value="Unassembled WGS sequence"/>
</dbReference>
<feature type="domain" description="CDT1 Geminin-binding" evidence="4">
    <location>
        <begin position="394"/>
        <end position="566"/>
    </location>
</feature>
<feature type="region of interest" description="Disordered" evidence="3">
    <location>
        <begin position="99"/>
        <end position="185"/>
    </location>
</feature>
<dbReference type="Pfam" id="PF16679">
    <property type="entry name" value="CDT1_C"/>
    <property type="match status" value="1"/>
</dbReference>
<comment type="similarity">
    <text evidence="1">Belongs to the Cdt1 family.</text>
</comment>
<feature type="compositionally biased region" description="Basic residues" evidence="3">
    <location>
        <begin position="12"/>
        <end position="27"/>
    </location>
</feature>
<dbReference type="EMBL" id="CAXITT010000113">
    <property type="protein sequence ID" value="CAL1532299.1"/>
    <property type="molecule type" value="Genomic_DNA"/>
</dbReference>
<dbReference type="GO" id="GO:0003677">
    <property type="term" value="F:DNA binding"/>
    <property type="evidence" value="ECO:0007669"/>
    <property type="project" value="InterPro"/>
</dbReference>
<dbReference type="CDD" id="cd08767">
    <property type="entry name" value="Cdt1_c"/>
    <property type="match status" value="1"/>
</dbReference>
<dbReference type="SUPFAM" id="SSF46785">
    <property type="entry name" value="Winged helix' DNA-binding domain"/>
    <property type="match status" value="1"/>
</dbReference>
<dbReference type="InterPro" id="IPR038090">
    <property type="entry name" value="Cdt1_C_WH_dom_sf"/>
</dbReference>
<proteinExistence type="inferred from homology"/>
<dbReference type="InterPro" id="IPR032054">
    <property type="entry name" value="Cdt1_C"/>
</dbReference>
<dbReference type="GO" id="GO:0000278">
    <property type="term" value="P:mitotic cell cycle"/>
    <property type="evidence" value="ECO:0007669"/>
    <property type="project" value="TreeGrafter"/>
</dbReference>
<feature type="compositionally biased region" description="Polar residues" evidence="3">
    <location>
        <begin position="30"/>
        <end position="49"/>
    </location>
</feature>
<keyword evidence="2" id="KW-0131">Cell cycle</keyword>
<dbReference type="Gene3D" id="1.10.10.1420">
    <property type="entry name" value="DNA replication factor Cdt1, C-terminal WH domain"/>
    <property type="match status" value="1"/>
</dbReference>
<feature type="region of interest" description="Disordered" evidence="3">
    <location>
        <begin position="1"/>
        <end position="55"/>
    </location>
</feature>
<dbReference type="SMART" id="SM01075">
    <property type="entry name" value="CDT1"/>
    <property type="match status" value="1"/>
</dbReference>
<dbReference type="InterPro" id="IPR045173">
    <property type="entry name" value="Cdt1"/>
</dbReference>
<evidence type="ECO:0000256" key="1">
    <source>
        <dbReference type="ARBA" id="ARBA00008356"/>
    </source>
</evidence>
<sequence length="762" mass="86048">MAQAKVDEYFTTRKRNSSVQPSKRRKVVLSLNTNESPQSFSDSSVTSDTISKEKNEFTTTCLRDSTLKRATKNTNSKSKELPYQSHEDIFRFKAKPETIALDKHQNPSTASKGRNNKSRADKTETSVRHQPTVTVTDLFSKQKSSLNQLSETQTVKPTSKLDSRTETLSEEVTSEWDDSEGNVLNTPRKRKINHETIVSKLPKTVPKQPKFTETEAAEGIKANLYSNNSESAKTELLLPIDEVEAGQSETSDDVADKEVSQFLYNKSQLLALVSEVMIKPPDHAVSPLLSLSPSVTKETEKSLTPVSSIPKLQDKQKLMALKDRLKKCGKVSELKEKLGDLKKSLNEVKEHKAVHKAAKQPIVSLEKDQVQADRLPAFQRFQYLGEPGPPTLSLPHAFKILEENFQAMDQVVSMLHNRTEICTFSKLKAAVQNITRKNFEEKAVAQIKTVVPDAYIFRQEKNIPSLLQQTNGYQLTIEPNLQSEEASNSSKECPKTSGGKPVFSASMLIKRKRWFSNNLIAYLKQLHKAFLATLNPPLEVSDDQLMRWHPRFQLDKVDVTLSQLPQSPDVKIYRTAKDVLENQRGKLNPMVEKALSKVVEKDLMANKNNTSLATNSLQQLSSNSKSNQTVDSIKGIPPALLAKIRAKEAKKIEESLIRKPEEDIKLKIMNRLPEVIRTLRAIFVTEKKPALPLEDVCKKLEENYKNGISQRDVEQHVNMLRELAPELISVVEIKRGKYLKFDKNVDVQAVSSRIMNLVKFKK</sequence>
<evidence type="ECO:0000313" key="6">
    <source>
        <dbReference type="Proteomes" id="UP001497497"/>
    </source>
</evidence>
<protein>
    <recommendedName>
        <fullName evidence="4">CDT1 Geminin-binding domain-containing protein</fullName>
    </recommendedName>
</protein>
<feature type="compositionally biased region" description="Acidic residues" evidence="3">
    <location>
        <begin position="168"/>
        <end position="180"/>
    </location>
</feature>
<dbReference type="Pfam" id="PF08839">
    <property type="entry name" value="CDT1"/>
    <property type="match status" value="1"/>
</dbReference>
<dbReference type="GO" id="GO:0071163">
    <property type="term" value="P:DNA replication preinitiation complex assembly"/>
    <property type="evidence" value="ECO:0007669"/>
    <property type="project" value="InterPro"/>
</dbReference>
<reference evidence="5 6" key="1">
    <citation type="submission" date="2024-04" db="EMBL/GenBank/DDBJ databases">
        <authorList>
            <consortium name="Genoscope - CEA"/>
            <person name="William W."/>
        </authorList>
    </citation>
    <scope>NUCLEOTIDE SEQUENCE [LARGE SCALE GENOMIC DNA]</scope>
</reference>
<accession>A0AAV2HG49</accession>
<dbReference type="GO" id="GO:0070182">
    <property type="term" value="F:DNA polymerase binding"/>
    <property type="evidence" value="ECO:0007669"/>
    <property type="project" value="TreeGrafter"/>
</dbReference>
<dbReference type="PANTHER" id="PTHR28637:SF1">
    <property type="entry name" value="DNA REPLICATION FACTOR CDT1"/>
    <property type="match status" value="1"/>
</dbReference>
<feature type="compositionally biased region" description="Basic and acidic residues" evidence="3">
    <location>
        <begin position="1"/>
        <end position="11"/>
    </location>
</feature>
<dbReference type="GO" id="GO:0000076">
    <property type="term" value="P:DNA replication checkpoint signaling"/>
    <property type="evidence" value="ECO:0007669"/>
    <property type="project" value="TreeGrafter"/>
</dbReference>
<name>A0AAV2HG49_LYMST</name>
<evidence type="ECO:0000256" key="3">
    <source>
        <dbReference type="SAM" id="MobiDB-lite"/>
    </source>
</evidence>
<dbReference type="PANTHER" id="PTHR28637">
    <property type="entry name" value="DNA REPLICATION FACTOR CDT1"/>
    <property type="match status" value="1"/>
</dbReference>
<evidence type="ECO:0000256" key="2">
    <source>
        <dbReference type="ARBA" id="ARBA00023306"/>
    </source>
</evidence>
<feature type="compositionally biased region" description="Basic and acidic residues" evidence="3">
    <location>
        <begin position="118"/>
        <end position="127"/>
    </location>
</feature>
<dbReference type="InterPro" id="IPR036390">
    <property type="entry name" value="WH_DNA-bd_sf"/>
</dbReference>
<dbReference type="InterPro" id="IPR014939">
    <property type="entry name" value="CDT1_Gemini-bd-like"/>
</dbReference>
<evidence type="ECO:0000259" key="4">
    <source>
        <dbReference type="SMART" id="SM01075"/>
    </source>
</evidence>
<gene>
    <name evidence="5" type="ORF">GSLYS_00006378001</name>
</gene>
<evidence type="ECO:0000313" key="5">
    <source>
        <dbReference type="EMBL" id="CAL1532299.1"/>
    </source>
</evidence>
<organism evidence="5 6">
    <name type="scientific">Lymnaea stagnalis</name>
    <name type="common">Great pond snail</name>
    <name type="synonym">Helix stagnalis</name>
    <dbReference type="NCBI Taxonomy" id="6523"/>
    <lineage>
        <taxon>Eukaryota</taxon>
        <taxon>Metazoa</taxon>
        <taxon>Spiralia</taxon>
        <taxon>Lophotrochozoa</taxon>
        <taxon>Mollusca</taxon>
        <taxon>Gastropoda</taxon>
        <taxon>Heterobranchia</taxon>
        <taxon>Euthyneura</taxon>
        <taxon>Panpulmonata</taxon>
        <taxon>Hygrophila</taxon>
        <taxon>Lymnaeoidea</taxon>
        <taxon>Lymnaeidae</taxon>
        <taxon>Lymnaea</taxon>
    </lineage>
</organism>
<comment type="caution">
    <text evidence="5">The sequence shown here is derived from an EMBL/GenBank/DDBJ whole genome shotgun (WGS) entry which is preliminary data.</text>
</comment>
<dbReference type="AlphaFoldDB" id="A0AAV2HG49"/>
<dbReference type="GO" id="GO:0005634">
    <property type="term" value="C:nucleus"/>
    <property type="evidence" value="ECO:0007669"/>
    <property type="project" value="TreeGrafter"/>
</dbReference>